<evidence type="ECO:0000256" key="3">
    <source>
        <dbReference type="PROSITE-ProRule" id="PRU00023"/>
    </source>
</evidence>
<dbReference type="PRINTS" id="PR01415">
    <property type="entry name" value="ANKYRIN"/>
</dbReference>
<feature type="compositionally biased region" description="Polar residues" evidence="4">
    <location>
        <begin position="245"/>
        <end position="256"/>
    </location>
</feature>
<evidence type="ECO:0000256" key="2">
    <source>
        <dbReference type="ARBA" id="ARBA00023043"/>
    </source>
</evidence>
<protein>
    <recommendedName>
        <fullName evidence="7">Palmitoyltransferase</fullName>
    </recommendedName>
</protein>
<comment type="caution">
    <text evidence="5">The sequence shown here is derived from an EMBL/GenBank/DDBJ whole genome shotgun (WGS) entry which is preliminary data.</text>
</comment>
<sequence>MLRPAVAGSLALLSAAQNDDMNDDDDEQPPFIARLLIKKEEWLGDLPWYYVIGAVVIALWVTKKMLACIRRRSEQNSIGATKRRADGFDRWNPRPSSVVPSYASTALPPTIKRYAAQGEERPVLQWLASNRGRPDAADADGRTALHHACEHGRSKLARQLLEGGCGPDAADSRGATPLHAACAAGAAAAVRVLLDAGADVARQDADGYTPSALAAARGHAGCARLVRRRERDMRAGATIGASPTLLRSRNATSDAV</sequence>
<dbReference type="InterPro" id="IPR050889">
    <property type="entry name" value="Dendritic_Spine_Reg/Scaffold"/>
</dbReference>
<name>A0A8J2S8G2_9STRA</name>
<dbReference type="SUPFAM" id="SSF48403">
    <property type="entry name" value="Ankyrin repeat"/>
    <property type="match status" value="1"/>
</dbReference>
<dbReference type="PROSITE" id="PS50088">
    <property type="entry name" value="ANK_REPEAT"/>
    <property type="match status" value="2"/>
</dbReference>
<dbReference type="EMBL" id="CAKKNE010000001">
    <property type="protein sequence ID" value="CAH0365997.1"/>
    <property type="molecule type" value="Genomic_DNA"/>
</dbReference>
<dbReference type="Proteomes" id="UP000789595">
    <property type="component" value="Unassembled WGS sequence"/>
</dbReference>
<dbReference type="InterPro" id="IPR002110">
    <property type="entry name" value="Ankyrin_rpt"/>
</dbReference>
<dbReference type="AlphaFoldDB" id="A0A8J2S8G2"/>
<dbReference type="PROSITE" id="PS50297">
    <property type="entry name" value="ANK_REP_REGION"/>
    <property type="match status" value="2"/>
</dbReference>
<dbReference type="PANTHER" id="PTHR24166:SF48">
    <property type="entry name" value="PROTEIN VAPYRIN"/>
    <property type="match status" value="1"/>
</dbReference>
<reference evidence="5" key="1">
    <citation type="submission" date="2021-11" db="EMBL/GenBank/DDBJ databases">
        <authorList>
            <consortium name="Genoscope - CEA"/>
            <person name="William W."/>
        </authorList>
    </citation>
    <scope>NUCLEOTIDE SEQUENCE</scope>
</reference>
<evidence type="ECO:0008006" key="7">
    <source>
        <dbReference type="Google" id="ProtNLM"/>
    </source>
</evidence>
<proteinExistence type="predicted"/>
<organism evidence="5 6">
    <name type="scientific">Pelagomonas calceolata</name>
    <dbReference type="NCBI Taxonomy" id="35677"/>
    <lineage>
        <taxon>Eukaryota</taxon>
        <taxon>Sar</taxon>
        <taxon>Stramenopiles</taxon>
        <taxon>Ochrophyta</taxon>
        <taxon>Pelagophyceae</taxon>
        <taxon>Pelagomonadales</taxon>
        <taxon>Pelagomonadaceae</taxon>
        <taxon>Pelagomonas</taxon>
    </lineage>
</organism>
<dbReference type="SMART" id="SM00248">
    <property type="entry name" value="ANK"/>
    <property type="match status" value="3"/>
</dbReference>
<evidence type="ECO:0000256" key="1">
    <source>
        <dbReference type="ARBA" id="ARBA00022737"/>
    </source>
</evidence>
<keyword evidence="1" id="KW-0677">Repeat</keyword>
<gene>
    <name evidence="5" type="ORF">PECAL_1P24650</name>
</gene>
<dbReference type="Pfam" id="PF12796">
    <property type="entry name" value="Ank_2"/>
    <property type="match status" value="1"/>
</dbReference>
<dbReference type="PANTHER" id="PTHR24166">
    <property type="entry name" value="ROLLING PEBBLES, ISOFORM B"/>
    <property type="match status" value="1"/>
</dbReference>
<evidence type="ECO:0000313" key="6">
    <source>
        <dbReference type="Proteomes" id="UP000789595"/>
    </source>
</evidence>
<dbReference type="Gene3D" id="1.25.40.20">
    <property type="entry name" value="Ankyrin repeat-containing domain"/>
    <property type="match status" value="1"/>
</dbReference>
<dbReference type="OrthoDB" id="10254927at2759"/>
<evidence type="ECO:0000256" key="4">
    <source>
        <dbReference type="SAM" id="MobiDB-lite"/>
    </source>
</evidence>
<evidence type="ECO:0000313" key="5">
    <source>
        <dbReference type="EMBL" id="CAH0365997.1"/>
    </source>
</evidence>
<feature type="repeat" description="ANK" evidence="3">
    <location>
        <begin position="140"/>
        <end position="172"/>
    </location>
</feature>
<keyword evidence="6" id="KW-1185">Reference proteome</keyword>
<feature type="region of interest" description="Disordered" evidence="4">
    <location>
        <begin position="234"/>
        <end position="256"/>
    </location>
</feature>
<accession>A0A8J2S8G2</accession>
<keyword evidence="2 3" id="KW-0040">ANK repeat</keyword>
<dbReference type="InterPro" id="IPR036770">
    <property type="entry name" value="Ankyrin_rpt-contain_sf"/>
</dbReference>
<feature type="repeat" description="ANK" evidence="3">
    <location>
        <begin position="173"/>
        <end position="205"/>
    </location>
</feature>